<proteinExistence type="predicted"/>
<accession>A0A6I6FVZ4</accession>
<evidence type="ECO:0000313" key="1">
    <source>
        <dbReference type="EMBL" id="QGV81956.1"/>
    </source>
</evidence>
<dbReference type="Proteomes" id="UP000422572">
    <property type="component" value="Chromosome"/>
</dbReference>
<dbReference type="KEGG" id="sfic:EIZ62_29625"/>
<dbReference type="EMBL" id="CP034279">
    <property type="protein sequence ID" value="QGV81956.1"/>
    <property type="molecule type" value="Genomic_DNA"/>
</dbReference>
<dbReference type="AlphaFoldDB" id="A0A6I6FVZ4"/>
<protein>
    <submittedName>
        <fullName evidence="1">Uncharacterized protein</fullName>
    </submittedName>
</protein>
<sequence>MYHPGDARGDELVTGVGVDLPKALTPLPERRVRPLLGCGLSGREGMGAVLAEFLTGLSHQARRLKPCDAAPSGAVVVDLVWAWLAQASGTGAALPPETRRRALLRRWGTSTDPLRRIDRRSREGNNS</sequence>
<evidence type="ECO:0000313" key="2">
    <source>
        <dbReference type="Proteomes" id="UP000422572"/>
    </source>
</evidence>
<keyword evidence="2" id="KW-1185">Reference proteome</keyword>
<dbReference type="OrthoDB" id="9799345at2"/>
<gene>
    <name evidence="1" type="ORF">EIZ62_29625</name>
</gene>
<dbReference type="RefSeq" id="WP_156695692.1">
    <property type="nucleotide sequence ID" value="NZ_CP034279.1"/>
</dbReference>
<reference evidence="1 2" key="1">
    <citation type="submission" date="2018-12" db="EMBL/GenBank/DDBJ databases">
        <title>Complete genome sequence of Streptomyces ficellus NRRL8067, the producer of ficellomycin, feldamycin and nojirimycin.</title>
        <authorList>
            <person name="Zhang H."/>
            <person name="Yue R."/>
            <person name="Liu Y."/>
            <person name="Li M."/>
            <person name="Mu H."/>
            <person name="Zhang J."/>
        </authorList>
    </citation>
    <scope>NUCLEOTIDE SEQUENCE [LARGE SCALE GENOMIC DNA]</scope>
    <source>
        <strain evidence="1 2">NRRL 8067</strain>
    </source>
</reference>
<name>A0A6I6FVZ4_9ACTN</name>
<organism evidence="1 2">
    <name type="scientific">Streptomyces ficellus</name>
    <dbReference type="NCBI Taxonomy" id="1977088"/>
    <lineage>
        <taxon>Bacteria</taxon>
        <taxon>Bacillati</taxon>
        <taxon>Actinomycetota</taxon>
        <taxon>Actinomycetes</taxon>
        <taxon>Kitasatosporales</taxon>
        <taxon>Streptomycetaceae</taxon>
        <taxon>Streptomyces</taxon>
    </lineage>
</organism>